<comment type="similarity">
    <text evidence="7">Belongs to the radical SAM superfamily. Anaerobic sulfatase-maturating enzyme family.</text>
</comment>
<dbReference type="CDD" id="cd01335">
    <property type="entry name" value="Radical_SAM"/>
    <property type="match status" value="1"/>
</dbReference>
<evidence type="ECO:0000313" key="10">
    <source>
        <dbReference type="Proteomes" id="UP000544742"/>
    </source>
</evidence>
<dbReference type="SFLD" id="SFLDG01067">
    <property type="entry name" value="SPASM/twitch_domain_containing"/>
    <property type="match status" value="1"/>
</dbReference>
<dbReference type="GO" id="GO:0046872">
    <property type="term" value="F:metal ion binding"/>
    <property type="evidence" value="ECO:0007669"/>
    <property type="project" value="UniProtKB-KW"/>
</dbReference>
<evidence type="ECO:0000256" key="4">
    <source>
        <dbReference type="ARBA" id="ARBA00022723"/>
    </source>
</evidence>
<dbReference type="InterPro" id="IPR007197">
    <property type="entry name" value="rSAM"/>
</dbReference>
<dbReference type="InterPro" id="IPR000385">
    <property type="entry name" value="MoaA_NifB_PqqE_Fe-S-bd_CS"/>
</dbReference>
<dbReference type="Gene3D" id="3.20.20.70">
    <property type="entry name" value="Aldolase class I"/>
    <property type="match status" value="1"/>
</dbReference>
<sequence>MNYNILDFKTDGKNYLYSGNTGQIAEISQELKDLLNRDIRNDKIIKIQKTNPVIFSPSPVRIIKFGYSKDFIKEQIEHGLKQMTLGVTNQCNLRCKYCVYSGNFKNFRTHSNKCMSLEIAVKSIDYFLKHISKTENYKFLTFYGGEPLLNFDLISQVINYVKSKSNANIYYSITTNGTLLDEEKINFLSKNKIFLMISLDGDKTVHDKNRVSFFGEPTFDIIMHNLEKIKEIDANYYKYYLIFSTTLTESCDYQQLDLFFSRLKKSCKVSGVLAYGSKNIRSLDKHSKNRKYIVDRFIEGCLRHRYDRIDDNDGYIFPLNVVGTIIKLIHKRRVSNNFLLEKNYLFKNHCIPGATKIFVSPEGNFFPCEKLDAHNHLMIGNINEGIKLKNIENMLNKFMSIKNKYCTNCPFLDICNLCLQSASDGEKFDTKKFELFCYYAKHDIENGLKIYSRILEKDENALNFLLLNQD</sequence>
<proteinExistence type="inferred from homology"/>
<protein>
    <submittedName>
        <fullName evidence="9">Radical SAM protein</fullName>
    </submittedName>
</protein>
<dbReference type="RefSeq" id="WP_273271674.1">
    <property type="nucleotide sequence ID" value="NZ_JBCEYP010000074.1"/>
</dbReference>
<dbReference type="Proteomes" id="UP000544742">
    <property type="component" value="Unassembled WGS sequence"/>
</dbReference>
<dbReference type="PROSITE" id="PS01305">
    <property type="entry name" value="MOAA_NIFB_PQQE"/>
    <property type="match status" value="1"/>
</dbReference>
<dbReference type="NCBIfam" id="TIGR04085">
    <property type="entry name" value="rSAM_more_4Fe4S"/>
    <property type="match status" value="1"/>
</dbReference>
<dbReference type="SFLD" id="SFLDG01384">
    <property type="entry name" value="thioether_bond_formation_requi"/>
    <property type="match status" value="1"/>
</dbReference>
<evidence type="ECO:0000256" key="7">
    <source>
        <dbReference type="ARBA" id="ARBA00023601"/>
    </source>
</evidence>
<evidence type="ECO:0000256" key="6">
    <source>
        <dbReference type="ARBA" id="ARBA00023014"/>
    </source>
</evidence>
<comment type="cofactor">
    <cofactor evidence="1">
        <name>[4Fe-4S] cluster</name>
        <dbReference type="ChEBI" id="CHEBI:49883"/>
    </cofactor>
</comment>
<dbReference type="PANTHER" id="PTHR43273">
    <property type="entry name" value="ANAEROBIC SULFATASE-MATURATING ENZYME HOMOLOG ASLB-RELATED"/>
    <property type="match status" value="1"/>
</dbReference>
<keyword evidence="4" id="KW-0479">Metal-binding</keyword>
<dbReference type="SUPFAM" id="SSF102114">
    <property type="entry name" value="Radical SAM enzymes"/>
    <property type="match status" value="1"/>
</dbReference>
<dbReference type="InterPro" id="IPR023867">
    <property type="entry name" value="Sulphatase_maturase_rSAM"/>
</dbReference>
<organism evidence="9 10">
    <name type="scientific">Methanothrix soehngenii</name>
    <name type="common">Methanosaeta concilii</name>
    <dbReference type="NCBI Taxonomy" id="2223"/>
    <lineage>
        <taxon>Archaea</taxon>
        <taxon>Methanobacteriati</taxon>
        <taxon>Methanobacteriota</taxon>
        <taxon>Stenosarchaea group</taxon>
        <taxon>Methanomicrobia</taxon>
        <taxon>Methanotrichales</taxon>
        <taxon>Methanotrichaceae</taxon>
        <taxon>Methanothrix</taxon>
    </lineage>
</organism>
<evidence type="ECO:0000256" key="5">
    <source>
        <dbReference type="ARBA" id="ARBA00023004"/>
    </source>
</evidence>
<dbReference type="Pfam" id="PF04055">
    <property type="entry name" value="Radical_SAM"/>
    <property type="match status" value="1"/>
</dbReference>
<evidence type="ECO:0000256" key="2">
    <source>
        <dbReference type="ARBA" id="ARBA00022485"/>
    </source>
</evidence>
<dbReference type="GO" id="GO:0051539">
    <property type="term" value="F:4 iron, 4 sulfur cluster binding"/>
    <property type="evidence" value="ECO:0007669"/>
    <property type="project" value="UniProtKB-KW"/>
</dbReference>
<evidence type="ECO:0000256" key="3">
    <source>
        <dbReference type="ARBA" id="ARBA00022691"/>
    </source>
</evidence>
<evidence type="ECO:0000256" key="1">
    <source>
        <dbReference type="ARBA" id="ARBA00001966"/>
    </source>
</evidence>
<feature type="domain" description="Radical SAM core" evidence="8">
    <location>
        <begin position="77"/>
        <end position="319"/>
    </location>
</feature>
<dbReference type="InterPro" id="IPR023885">
    <property type="entry name" value="4Fe4S-binding_SPASM_dom"/>
</dbReference>
<comment type="caution">
    <text evidence="9">The sequence shown here is derived from an EMBL/GenBank/DDBJ whole genome shotgun (WGS) entry which is preliminary data.</text>
</comment>
<reference evidence="9 10" key="1">
    <citation type="journal article" date="2020" name="Biotechnol. Biofuels">
        <title>New insights from the biogas microbiome by comprehensive genome-resolved metagenomics of nearly 1600 species originating from multiple anaerobic digesters.</title>
        <authorList>
            <person name="Campanaro S."/>
            <person name="Treu L."/>
            <person name="Rodriguez-R L.M."/>
            <person name="Kovalovszki A."/>
            <person name="Ziels R.M."/>
            <person name="Maus I."/>
            <person name="Zhu X."/>
            <person name="Kougias P.G."/>
            <person name="Basile A."/>
            <person name="Luo G."/>
            <person name="Schluter A."/>
            <person name="Konstantinidis K.T."/>
            <person name="Angelidaki I."/>
        </authorList>
    </citation>
    <scope>NUCLEOTIDE SEQUENCE [LARGE SCALE GENOMIC DNA]</scope>
    <source>
        <strain evidence="9">AS27yjCOA_157</strain>
    </source>
</reference>
<dbReference type="SFLD" id="SFLDG01386">
    <property type="entry name" value="main_SPASM_domain-containing"/>
    <property type="match status" value="1"/>
</dbReference>
<keyword evidence="6" id="KW-0411">Iron-sulfur</keyword>
<evidence type="ECO:0000259" key="8">
    <source>
        <dbReference type="PROSITE" id="PS51918"/>
    </source>
</evidence>
<keyword evidence="2" id="KW-0004">4Fe-4S</keyword>
<dbReference type="EMBL" id="JAAYUN010000028">
    <property type="protein sequence ID" value="NLJ21815.1"/>
    <property type="molecule type" value="Genomic_DNA"/>
</dbReference>
<name>A0A7K4AFW5_METSH</name>
<gene>
    <name evidence="9" type="ORF">GX426_01710</name>
</gene>
<dbReference type="InterPro" id="IPR058240">
    <property type="entry name" value="rSAM_sf"/>
</dbReference>
<dbReference type="GO" id="GO:0016491">
    <property type="term" value="F:oxidoreductase activity"/>
    <property type="evidence" value="ECO:0007669"/>
    <property type="project" value="InterPro"/>
</dbReference>
<dbReference type="InterPro" id="IPR013785">
    <property type="entry name" value="Aldolase_TIM"/>
</dbReference>
<dbReference type="AlphaFoldDB" id="A0A7K4AFW5"/>
<accession>A0A7K4AFW5</accession>
<dbReference type="PANTHER" id="PTHR43273:SF3">
    <property type="entry name" value="ANAEROBIC SULFATASE-MATURATING ENZYME HOMOLOG ASLB-RELATED"/>
    <property type="match status" value="1"/>
</dbReference>
<dbReference type="PROSITE" id="PS51918">
    <property type="entry name" value="RADICAL_SAM"/>
    <property type="match status" value="1"/>
</dbReference>
<evidence type="ECO:0000313" key="9">
    <source>
        <dbReference type="EMBL" id="NLJ21815.1"/>
    </source>
</evidence>
<dbReference type="SFLD" id="SFLDS00029">
    <property type="entry name" value="Radical_SAM"/>
    <property type="match status" value="1"/>
</dbReference>
<keyword evidence="3" id="KW-0949">S-adenosyl-L-methionine</keyword>
<keyword evidence="5" id="KW-0408">Iron</keyword>